<comment type="caution">
    <text evidence="9">The sequence shown here is derived from an EMBL/GenBank/DDBJ whole genome shotgun (WGS) entry which is preliminary data.</text>
</comment>
<evidence type="ECO:0000313" key="9">
    <source>
        <dbReference type="EMBL" id="NYG36229.1"/>
    </source>
</evidence>
<dbReference type="AlphaFoldDB" id="A0A852X042"/>
<dbReference type="InterPro" id="IPR011701">
    <property type="entry name" value="MFS"/>
</dbReference>
<keyword evidence="4 7" id="KW-0812">Transmembrane</keyword>
<evidence type="ECO:0000256" key="4">
    <source>
        <dbReference type="ARBA" id="ARBA00022692"/>
    </source>
</evidence>
<evidence type="ECO:0000256" key="2">
    <source>
        <dbReference type="ARBA" id="ARBA00022448"/>
    </source>
</evidence>
<dbReference type="Gene3D" id="1.20.1250.20">
    <property type="entry name" value="MFS general substrate transporter like domains"/>
    <property type="match status" value="1"/>
</dbReference>
<feature type="transmembrane region" description="Helical" evidence="7">
    <location>
        <begin position="327"/>
        <end position="345"/>
    </location>
</feature>
<keyword evidence="5 7" id="KW-1133">Transmembrane helix</keyword>
<feature type="transmembrane region" description="Helical" evidence="7">
    <location>
        <begin position="263"/>
        <end position="285"/>
    </location>
</feature>
<organism evidence="9 10">
    <name type="scientific">Janibacter alkaliphilus</name>
    <dbReference type="NCBI Taxonomy" id="1069963"/>
    <lineage>
        <taxon>Bacteria</taxon>
        <taxon>Bacillati</taxon>
        <taxon>Actinomycetota</taxon>
        <taxon>Actinomycetes</taxon>
        <taxon>Micrococcales</taxon>
        <taxon>Intrasporangiaceae</taxon>
        <taxon>Janibacter</taxon>
    </lineage>
</organism>
<dbReference type="GO" id="GO:0022857">
    <property type="term" value="F:transmembrane transporter activity"/>
    <property type="evidence" value="ECO:0007669"/>
    <property type="project" value="InterPro"/>
</dbReference>
<dbReference type="Gene3D" id="1.20.1720.10">
    <property type="entry name" value="Multidrug resistance protein D"/>
    <property type="match status" value="1"/>
</dbReference>
<feature type="transmembrane region" description="Helical" evidence="7">
    <location>
        <begin position="111"/>
        <end position="129"/>
    </location>
</feature>
<proteinExistence type="predicted"/>
<feature type="transmembrane region" description="Helical" evidence="7">
    <location>
        <begin position="50"/>
        <end position="69"/>
    </location>
</feature>
<accession>A0A852X042</accession>
<dbReference type="SUPFAM" id="SSF103473">
    <property type="entry name" value="MFS general substrate transporter"/>
    <property type="match status" value="1"/>
</dbReference>
<protein>
    <submittedName>
        <fullName evidence="9">MFS family permease</fullName>
    </submittedName>
</protein>
<evidence type="ECO:0000256" key="1">
    <source>
        <dbReference type="ARBA" id="ARBA00004651"/>
    </source>
</evidence>
<evidence type="ECO:0000256" key="5">
    <source>
        <dbReference type="ARBA" id="ARBA00022989"/>
    </source>
</evidence>
<dbReference type="Proteomes" id="UP000592181">
    <property type="component" value="Unassembled WGS sequence"/>
</dbReference>
<feature type="transmembrane region" description="Helical" evidence="7">
    <location>
        <begin position="141"/>
        <end position="162"/>
    </location>
</feature>
<dbReference type="RefSeq" id="WP_179461777.1">
    <property type="nucleotide sequence ID" value="NZ_JACBZX010000001.1"/>
</dbReference>
<keyword evidence="10" id="KW-1185">Reference proteome</keyword>
<feature type="domain" description="Major facilitator superfamily (MFS) profile" evidence="8">
    <location>
        <begin position="15"/>
        <end position="443"/>
    </location>
</feature>
<feature type="transmembrane region" description="Helical" evidence="7">
    <location>
        <begin position="357"/>
        <end position="383"/>
    </location>
</feature>
<keyword evidence="2" id="KW-0813">Transport</keyword>
<reference evidence="9 10" key="1">
    <citation type="submission" date="2020-07" db="EMBL/GenBank/DDBJ databases">
        <title>Sequencing the genomes of 1000 actinobacteria strains.</title>
        <authorList>
            <person name="Klenk H.-P."/>
        </authorList>
    </citation>
    <scope>NUCLEOTIDE SEQUENCE [LARGE SCALE GENOMIC DNA]</scope>
    <source>
        <strain evidence="9 10">DSM 24723</strain>
    </source>
</reference>
<keyword evidence="3" id="KW-1003">Cell membrane</keyword>
<feature type="transmembrane region" description="Helical" evidence="7">
    <location>
        <begin position="81"/>
        <end position="99"/>
    </location>
</feature>
<feature type="transmembrane region" description="Helical" evidence="7">
    <location>
        <begin position="419"/>
        <end position="441"/>
    </location>
</feature>
<dbReference type="InterPro" id="IPR036259">
    <property type="entry name" value="MFS_trans_sf"/>
</dbReference>
<dbReference type="PANTHER" id="PTHR42718:SF46">
    <property type="entry name" value="BLR6921 PROTEIN"/>
    <property type="match status" value="1"/>
</dbReference>
<dbReference type="InterPro" id="IPR020846">
    <property type="entry name" value="MFS_dom"/>
</dbReference>
<keyword evidence="6 7" id="KW-0472">Membrane</keyword>
<dbReference type="Pfam" id="PF07690">
    <property type="entry name" value="MFS_1"/>
    <property type="match status" value="2"/>
</dbReference>
<sequence>MTVRADGSAAPGQTAYLALLAATTLGTVSSTVMSAPLNEIAAALQTGARGIVLAVSVFTVAMVLTSPAAGWLADRLGPRRYLLLSLGLMVLGQLGAALAQGLGSLVAARGVQGVACAGIPACVQALLAAHWPQRRRQAMAAWASAIGLGQAVGPPVGGLVAQLAGWRWVFGAAALIVVLVSIVLARQLPEAPAVGAPMDPVALVLLSLGAGLLAVGLTGAGQGWTGPSLLLTAAGVLLLVLVLRPGRRPSVLGAVGRDPEYAVATLGAAAAMAGMGITLVSVPVYLGRTLGLGPGLIGLSTLAIAGGMTTFSPVAGWLAGRLGTRRTLAAGLLGLGVGALVLGVVEGRGQGPEALGPVLVVLVLIGCGIATVQSMSAVLLLGVPGISGSAMGVHNTGRFAGLCLGYAWVALVLPWEQPLVIHLGTACLALVALGCLLLLAVRRARERRAGSAAPAPTGR</sequence>
<feature type="transmembrane region" description="Helical" evidence="7">
    <location>
        <begin position="200"/>
        <end position="218"/>
    </location>
</feature>
<feature type="transmembrane region" description="Helical" evidence="7">
    <location>
        <begin position="395"/>
        <end position="413"/>
    </location>
</feature>
<dbReference type="PANTHER" id="PTHR42718">
    <property type="entry name" value="MAJOR FACILITATOR SUPERFAMILY MULTIDRUG TRANSPORTER MFSC"/>
    <property type="match status" value="1"/>
</dbReference>
<evidence type="ECO:0000256" key="7">
    <source>
        <dbReference type="SAM" id="Phobius"/>
    </source>
</evidence>
<feature type="transmembrane region" description="Helical" evidence="7">
    <location>
        <begin position="297"/>
        <end position="320"/>
    </location>
</feature>
<comment type="subcellular location">
    <subcellularLocation>
        <location evidence="1">Cell membrane</location>
        <topology evidence="1">Multi-pass membrane protein</topology>
    </subcellularLocation>
</comment>
<dbReference type="PROSITE" id="PS50850">
    <property type="entry name" value="MFS"/>
    <property type="match status" value="1"/>
</dbReference>
<evidence type="ECO:0000256" key="3">
    <source>
        <dbReference type="ARBA" id="ARBA00022475"/>
    </source>
</evidence>
<name>A0A852X042_9MICO</name>
<evidence type="ECO:0000256" key="6">
    <source>
        <dbReference type="ARBA" id="ARBA00023136"/>
    </source>
</evidence>
<dbReference type="GO" id="GO:0005886">
    <property type="term" value="C:plasma membrane"/>
    <property type="evidence" value="ECO:0007669"/>
    <property type="project" value="UniProtKB-SubCell"/>
</dbReference>
<gene>
    <name evidence="9" type="ORF">BJY28_000698</name>
</gene>
<dbReference type="EMBL" id="JACBZX010000001">
    <property type="protein sequence ID" value="NYG36229.1"/>
    <property type="molecule type" value="Genomic_DNA"/>
</dbReference>
<feature type="transmembrane region" description="Helical" evidence="7">
    <location>
        <begin position="224"/>
        <end position="243"/>
    </location>
</feature>
<evidence type="ECO:0000313" key="10">
    <source>
        <dbReference type="Proteomes" id="UP000592181"/>
    </source>
</evidence>
<feature type="transmembrane region" description="Helical" evidence="7">
    <location>
        <begin position="168"/>
        <end position="188"/>
    </location>
</feature>
<evidence type="ECO:0000259" key="8">
    <source>
        <dbReference type="PROSITE" id="PS50850"/>
    </source>
</evidence>